<evidence type="ECO:0000313" key="4">
    <source>
        <dbReference type="Proteomes" id="UP001529421"/>
    </source>
</evidence>
<feature type="region of interest" description="Disordered" evidence="1">
    <location>
        <begin position="425"/>
        <end position="477"/>
    </location>
</feature>
<keyword evidence="4" id="KW-1185">Reference proteome</keyword>
<feature type="compositionally biased region" description="Low complexity" evidence="1">
    <location>
        <begin position="425"/>
        <end position="456"/>
    </location>
</feature>
<dbReference type="RefSeq" id="WP_289543720.1">
    <property type="nucleotide sequence ID" value="NZ_JAUDDZ010000001.1"/>
</dbReference>
<keyword evidence="2" id="KW-0812">Transmembrane</keyword>
<dbReference type="SMART" id="SM00028">
    <property type="entry name" value="TPR"/>
    <property type="match status" value="2"/>
</dbReference>
<dbReference type="InterPro" id="IPR019734">
    <property type="entry name" value="TPR_rpt"/>
</dbReference>
<dbReference type="InterPro" id="IPR011990">
    <property type="entry name" value="TPR-like_helical_dom_sf"/>
</dbReference>
<evidence type="ECO:0000313" key="3">
    <source>
        <dbReference type="EMBL" id="MDM8273999.1"/>
    </source>
</evidence>
<proteinExistence type="predicted"/>
<organism evidence="3 4">
    <name type="scientific">Enorma phocaeensis</name>
    <dbReference type="NCBI Taxonomy" id="1871019"/>
    <lineage>
        <taxon>Bacteria</taxon>
        <taxon>Bacillati</taxon>
        <taxon>Actinomycetota</taxon>
        <taxon>Coriobacteriia</taxon>
        <taxon>Coriobacteriales</taxon>
        <taxon>Coriobacteriaceae</taxon>
        <taxon>Enorma</taxon>
    </lineage>
</organism>
<sequence>MNAQLLDQARAAYRAGDYTTAAQMFAAVKDPSEVRGEVDHLRGNALMKLGLWNDAAAAYALALEDASYGKKGALLTNQGKAYAAAGDHDAAVRSFTEATKDTTYATPYKAYLGMGGSLIALGRVAEAGTAYRQAAIDGANPAPAGALAQLGSCFIKLGRPGDAIESYRTALDFATPRDDTRSINAGLGQALSAAGRFSEAVDAFTTATSDGIYQLTPEQNADLARAQDALDKASAQRAMAATESAGVPDKIDPLDPLGKSGAFMPDPSDTGFFTLSESEMIQQDKREMKVRRRHRHLGLKIFLVILLLLVIAAAGLGFAYTRGLGFPSQQDTLTGLFQAVSSGEDTDQYLASALTDDAKAILVSSIPADATPTIDSMDQSMTESTANVSVQLSRGGTMTYQVSFVRADNHIGWVVSNVSIDLGGDSSATDTQSDSGSDSTSDLSSSLESDTSVDSSLDAETDSDASSSTSADDASSE</sequence>
<reference evidence="3 4" key="2">
    <citation type="submission" date="2023-06" db="EMBL/GenBank/DDBJ databases">
        <authorList>
            <person name="Zeman M."/>
            <person name="Kubasova T."/>
            <person name="Jahodarova E."/>
            <person name="Nykrynova M."/>
            <person name="Rychlik I."/>
        </authorList>
    </citation>
    <scope>NUCLEOTIDE SEQUENCE [LARGE SCALE GENOMIC DNA]</scope>
    <source>
        <strain evidence="3 4">154_Feed</strain>
    </source>
</reference>
<evidence type="ECO:0000256" key="2">
    <source>
        <dbReference type="SAM" id="Phobius"/>
    </source>
</evidence>
<feature type="compositionally biased region" description="Low complexity" evidence="1">
    <location>
        <begin position="464"/>
        <end position="477"/>
    </location>
</feature>
<feature type="transmembrane region" description="Helical" evidence="2">
    <location>
        <begin position="297"/>
        <end position="320"/>
    </location>
</feature>
<keyword evidence="2" id="KW-0472">Membrane</keyword>
<name>A0ABT7V678_9ACTN</name>
<dbReference type="SUPFAM" id="SSF48452">
    <property type="entry name" value="TPR-like"/>
    <property type="match status" value="1"/>
</dbReference>
<accession>A0ABT7V678</accession>
<dbReference type="Gene3D" id="1.25.40.10">
    <property type="entry name" value="Tetratricopeptide repeat domain"/>
    <property type="match status" value="2"/>
</dbReference>
<comment type="caution">
    <text evidence="3">The sequence shown here is derived from an EMBL/GenBank/DDBJ whole genome shotgun (WGS) entry which is preliminary data.</text>
</comment>
<dbReference type="EMBL" id="JAUDDZ010000001">
    <property type="protein sequence ID" value="MDM8273999.1"/>
    <property type="molecule type" value="Genomic_DNA"/>
</dbReference>
<gene>
    <name evidence="3" type="ORF">QUW28_00580</name>
</gene>
<protein>
    <submittedName>
        <fullName evidence="3">Tetratricopeptide repeat protein</fullName>
    </submittedName>
</protein>
<evidence type="ECO:0000256" key="1">
    <source>
        <dbReference type="SAM" id="MobiDB-lite"/>
    </source>
</evidence>
<dbReference type="Pfam" id="PF13432">
    <property type="entry name" value="TPR_16"/>
    <property type="match status" value="3"/>
</dbReference>
<keyword evidence="2" id="KW-1133">Transmembrane helix</keyword>
<dbReference type="Proteomes" id="UP001529421">
    <property type="component" value="Unassembled WGS sequence"/>
</dbReference>
<reference evidence="4" key="1">
    <citation type="submission" date="2023-06" db="EMBL/GenBank/DDBJ databases">
        <title>Identification and characterization of horizontal gene transfer across gut microbiota members of farm animals based on homology search.</title>
        <authorList>
            <person name="Zeman M."/>
            <person name="Kubasova T."/>
            <person name="Jahodarova E."/>
            <person name="Nykrynova M."/>
            <person name="Rychlik I."/>
        </authorList>
    </citation>
    <scope>NUCLEOTIDE SEQUENCE [LARGE SCALE GENOMIC DNA]</scope>
    <source>
        <strain evidence="4">154_Feed</strain>
    </source>
</reference>